<keyword evidence="6 8" id="KW-0788">Thiol protease</keyword>
<protein>
    <recommendedName>
        <fullName evidence="8">Ubiquitin carboxyl-terminal hydrolase</fullName>
        <ecNumber evidence="8">3.4.19.12</ecNumber>
    </recommendedName>
</protein>
<reference evidence="10" key="1">
    <citation type="submission" date="2018-03" db="EMBL/GenBank/DDBJ databases">
        <authorList>
            <person name="Guldener U."/>
        </authorList>
    </citation>
    <scope>NUCLEOTIDE SEQUENCE</scope>
</reference>
<keyword evidence="3 8" id="KW-0645">Protease</keyword>
<dbReference type="PROSITE" id="PS52048">
    <property type="entry name" value="UCH_DOMAIN"/>
    <property type="match status" value="1"/>
</dbReference>
<comment type="catalytic activity">
    <reaction evidence="1 8">
        <text>Thiol-dependent hydrolysis of ester, thioester, amide, peptide and isopeptide bonds formed by the C-terminal Gly of ubiquitin (a 76-residue protein attached to proteins as an intracellular targeting signal).</text>
        <dbReference type="EC" id="3.4.19.12"/>
    </reaction>
</comment>
<dbReference type="EC" id="3.4.19.12" evidence="8"/>
<proteinExistence type="inferred from homology"/>
<dbReference type="FunFam" id="3.40.532.10:FF:000008">
    <property type="entry name" value="Ubiquitin carboxyl-terminal hydrolase"/>
    <property type="match status" value="1"/>
</dbReference>
<sequence length="248" mass="27132">MSTTPGVSYDKDGRKTLIPLENNPDVFADLARNLGVAPSLGFHDVFSIDEPELLAMVPRPVHSLLVIVPAPVYYRVREKQHGYEEITYEGAGADEPVTWFKQTIRHTCGLIALLHSISNGPAREFVVPGSELDKLLAEALPLKPRERAELLYNSEFLEKAHMAAAVKGDTVAPAGEEPNGYHFICFVKGKDGHLWELEGASDGPIDRGLLADDEDVLSEKALDAGIRRFTRVAEGNLEFSVVALADSD</sequence>
<evidence type="ECO:0000256" key="8">
    <source>
        <dbReference type="RuleBase" id="RU361215"/>
    </source>
</evidence>
<dbReference type="Proteomes" id="UP001187682">
    <property type="component" value="Unassembled WGS sequence"/>
</dbReference>
<dbReference type="CDD" id="cd09616">
    <property type="entry name" value="Peptidase_C12_UCH_L1_L3"/>
    <property type="match status" value="1"/>
</dbReference>
<evidence type="ECO:0000256" key="6">
    <source>
        <dbReference type="ARBA" id="ARBA00022807"/>
    </source>
</evidence>
<dbReference type="GO" id="GO:0006511">
    <property type="term" value="P:ubiquitin-dependent protein catabolic process"/>
    <property type="evidence" value="ECO:0007669"/>
    <property type="project" value="UniProtKB-UniRule"/>
</dbReference>
<evidence type="ECO:0000256" key="7">
    <source>
        <dbReference type="PROSITE-ProRule" id="PRU01393"/>
    </source>
</evidence>
<evidence type="ECO:0000256" key="1">
    <source>
        <dbReference type="ARBA" id="ARBA00000707"/>
    </source>
</evidence>
<dbReference type="AlphaFoldDB" id="A0AAE8SQX5"/>
<dbReference type="Pfam" id="PF01088">
    <property type="entry name" value="Peptidase_C12"/>
    <property type="match status" value="1"/>
</dbReference>
<dbReference type="InterPro" id="IPR001578">
    <property type="entry name" value="Peptidase_C12_UCH"/>
</dbReference>
<evidence type="ECO:0000256" key="5">
    <source>
        <dbReference type="ARBA" id="ARBA00022801"/>
    </source>
</evidence>
<dbReference type="GO" id="GO:0004843">
    <property type="term" value="F:cysteine-type deubiquitinase activity"/>
    <property type="evidence" value="ECO:0007669"/>
    <property type="project" value="UniProtKB-EC"/>
</dbReference>
<organism evidence="10 11">
    <name type="scientific">Cephalotrichum gorgonifer</name>
    <dbReference type="NCBI Taxonomy" id="2041049"/>
    <lineage>
        <taxon>Eukaryota</taxon>
        <taxon>Fungi</taxon>
        <taxon>Dikarya</taxon>
        <taxon>Ascomycota</taxon>
        <taxon>Pezizomycotina</taxon>
        <taxon>Sordariomycetes</taxon>
        <taxon>Hypocreomycetidae</taxon>
        <taxon>Microascales</taxon>
        <taxon>Microascaceae</taxon>
        <taxon>Cephalotrichum</taxon>
    </lineage>
</organism>
<dbReference type="InterPro" id="IPR038765">
    <property type="entry name" value="Papain-like_cys_pep_sf"/>
</dbReference>
<evidence type="ECO:0000313" key="11">
    <source>
        <dbReference type="Proteomes" id="UP001187682"/>
    </source>
</evidence>
<evidence type="ECO:0000313" key="10">
    <source>
        <dbReference type="EMBL" id="SPN96646.1"/>
    </source>
</evidence>
<dbReference type="PANTHER" id="PTHR10589">
    <property type="entry name" value="UBIQUITIN CARBOXYL-TERMINAL HYDROLASE"/>
    <property type="match status" value="1"/>
</dbReference>
<keyword evidence="5 8" id="KW-0378">Hydrolase</keyword>
<keyword evidence="4 8" id="KW-0833">Ubl conjugation pathway</keyword>
<comment type="caution">
    <text evidence="7">Lacks conserved residue(s) required for the propagation of feature annotation.</text>
</comment>
<accession>A0AAE8SQX5</accession>
<dbReference type="PRINTS" id="PR00707">
    <property type="entry name" value="UBCTHYDRLASE"/>
</dbReference>
<dbReference type="EMBL" id="ONZQ02000001">
    <property type="protein sequence ID" value="SPN96646.1"/>
    <property type="molecule type" value="Genomic_DNA"/>
</dbReference>
<dbReference type="GO" id="GO:0016579">
    <property type="term" value="P:protein deubiquitination"/>
    <property type="evidence" value="ECO:0007669"/>
    <property type="project" value="TreeGrafter"/>
</dbReference>
<dbReference type="Gene3D" id="3.40.532.10">
    <property type="entry name" value="Peptidase C12, ubiquitin carboxyl-terminal hydrolase"/>
    <property type="match status" value="1"/>
</dbReference>
<evidence type="ECO:0000256" key="3">
    <source>
        <dbReference type="ARBA" id="ARBA00022670"/>
    </source>
</evidence>
<dbReference type="InterPro" id="IPR036959">
    <property type="entry name" value="Peptidase_C12_UCH_sf"/>
</dbReference>
<comment type="similarity">
    <text evidence="2 7 8">Belongs to the peptidase C12 family.</text>
</comment>
<evidence type="ECO:0000256" key="2">
    <source>
        <dbReference type="ARBA" id="ARBA00009326"/>
    </source>
</evidence>
<dbReference type="GO" id="GO:0005737">
    <property type="term" value="C:cytoplasm"/>
    <property type="evidence" value="ECO:0007669"/>
    <property type="project" value="TreeGrafter"/>
</dbReference>
<gene>
    <name evidence="10" type="ORF">DNG_00167</name>
</gene>
<dbReference type="PANTHER" id="PTHR10589:SF17">
    <property type="entry name" value="UBIQUITIN CARBOXYL-TERMINAL HYDROLASE"/>
    <property type="match status" value="1"/>
</dbReference>
<evidence type="ECO:0000256" key="4">
    <source>
        <dbReference type="ARBA" id="ARBA00022786"/>
    </source>
</evidence>
<dbReference type="SUPFAM" id="SSF54001">
    <property type="entry name" value="Cysteine proteinases"/>
    <property type="match status" value="1"/>
</dbReference>
<keyword evidence="11" id="KW-1185">Reference proteome</keyword>
<comment type="caution">
    <text evidence="10">The sequence shown here is derived from an EMBL/GenBank/DDBJ whole genome shotgun (WGS) entry which is preliminary data.</text>
</comment>
<name>A0AAE8SQX5_9PEZI</name>
<evidence type="ECO:0000259" key="9">
    <source>
        <dbReference type="PROSITE" id="PS52048"/>
    </source>
</evidence>
<feature type="domain" description="UCH catalytic" evidence="9">
    <location>
        <begin position="16"/>
        <end position="246"/>
    </location>
</feature>